<evidence type="ECO:0000313" key="1">
    <source>
        <dbReference type="Proteomes" id="UP000887560"/>
    </source>
</evidence>
<name>A0A915PFD2_9BILA</name>
<dbReference type="AlphaFoldDB" id="A0A915PFD2"/>
<accession>A0A915PFD2</accession>
<organism evidence="1 2">
    <name type="scientific">Meloidogyne floridensis</name>
    <dbReference type="NCBI Taxonomy" id="298350"/>
    <lineage>
        <taxon>Eukaryota</taxon>
        <taxon>Metazoa</taxon>
        <taxon>Ecdysozoa</taxon>
        <taxon>Nematoda</taxon>
        <taxon>Chromadorea</taxon>
        <taxon>Rhabditida</taxon>
        <taxon>Tylenchina</taxon>
        <taxon>Tylenchomorpha</taxon>
        <taxon>Tylenchoidea</taxon>
        <taxon>Meloidogynidae</taxon>
        <taxon>Meloidogyninae</taxon>
        <taxon>Meloidogyne</taxon>
    </lineage>
</organism>
<dbReference type="Proteomes" id="UP000887560">
    <property type="component" value="Unplaced"/>
</dbReference>
<dbReference type="WBParaSite" id="scf7180000424694.g13750">
    <property type="protein sequence ID" value="scf7180000424694.g13750"/>
    <property type="gene ID" value="scf7180000424694.g13750"/>
</dbReference>
<evidence type="ECO:0000313" key="2">
    <source>
        <dbReference type="WBParaSite" id="scf7180000424694.g13750"/>
    </source>
</evidence>
<keyword evidence="1" id="KW-1185">Reference proteome</keyword>
<protein>
    <submittedName>
        <fullName evidence="2">Uncharacterized protein</fullName>
    </submittedName>
</protein>
<proteinExistence type="predicted"/>
<reference evidence="2" key="1">
    <citation type="submission" date="2022-11" db="UniProtKB">
        <authorList>
            <consortium name="WormBaseParasite"/>
        </authorList>
    </citation>
    <scope>IDENTIFICATION</scope>
</reference>
<sequence length="104" mass="11811">MSLKVFPGYELIPTKETINNYINFLSQINQQNEASTSSTSQLLVHAHKINLTAAISKFTNSIAKILTEDLEEFEEENKHQEMIVDWINVGNISQKTIGDMEVEL</sequence>